<protein>
    <submittedName>
        <fullName evidence="14">Uncharacterized protein</fullName>
    </submittedName>
</protein>
<accession>A0A6J8CR19</accession>
<dbReference type="GO" id="GO:0004930">
    <property type="term" value="F:G protein-coupled receptor activity"/>
    <property type="evidence" value="ECO:0007669"/>
    <property type="project" value="UniProtKB-KW"/>
</dbReference>
<keyword evidence="6 10" id="KW-0472">Membrane</keyword>
<name>A0A6J8CR19_MYTCO</name>
<feature type="transmembrane region" description="Helical" evidence="10">
    <location>
        <begin position="784"/>
        <end position="801"/>
    </location>
</feature>
<dbReference type="Pfam" id="PF16489">
    <property type="entry name" value="GAIN"/>
    <property type="match status" value="1"/>
</dbReference>
<evidence type="ECO:0000256" key="10">
    <source>
        <dbReference type="SAM" id="Phobius"/>
    </source>
</evidence>
<evidence type="ECO:0000256" key="1">
    <source>
        <dbReference type="ARBA" id="ARBA00004651"/>
    </source>
</evidence>
<dbReference type="PANTHER" id="PTHR46670:SF3">
    <property type="entry name" value="ENDONUCLEASE_EXONUCLEASE_PHOSPHATASE DOMAIN-CONTAINING PROTEIN"/>
    <property type="match status" value="1"/>
</dbReference>
<dbReference type="InterPro" id="IPR001879">
    <property type="entry name" value="GPCR_2_extracellular_dom"/>
</dbReference>
<dbReference type="SUPFAM" id="SSF56219">
    <property type="entry name" value="DNase I-like"/>
    <property type="match status" value="1"/>
</dbReference>
<dbReference type="Proteomes" id="UP000507470">
    <property type="component" value="Unassembled WGS sequence"/>
</dbReference>
<comment type="subcellular location">
    <subcellularLocation>
        <location evidence="1">Cell membrane</location>
        <topology evidence="1">Multi-pass membrane protein</topology>
    </subcellularLocation>
</comment>
<dbReference type="SMART" id="SM00303">
    <property type="entry name" value="GPS"/>
    <property type="match status" value="1"/>
</dbReference>
<keyword evidence="2" id="KW-1003">Cell membrane</keyword>
<dbReference type="InterPro" id="IPR046338">
    <property type="entry name" value="GAIN_dom_sf"/>
</dbReference>
<keyword evidence="5" id="KW-0297">G-protein coupled receptor</keyword>
<evidence type="ECO:0000256" key="9">
    <source>
        <dbReference type="ARBA" id="ARBA00023224"/>
    </source>
</evidence>
<evidence type="ECO:0000256" key="2">
    <source>
        <dbReference type="ARBA" id="ARBA00022475"/>
    </source>
</evidence>
<feature type="domain" description="G-protein coupled receptors family 2 profile 2" evidence="13">
    <location>
        <begin position="748"/>
        <end position="868"/>
    </location>
</feature>
<dbReference type="InterPro" id="IPR032471">
    <property type="entry name" value="AGRL2-4_GAIN_subdom_A"/>
</dbReference>
<dbReference type="EMBL" id="CACVKT020005686">
    <property type="protein sequence ID" value="CAC5397544.1"/>
    <property type="molecule type" value="Genomic_DNA"/>
</dbReference>
<dbReference type="Gene3D" id="1.20.1070.10">
    <property type="entry name" value="Rhodopsin 7-helix transmembrane proteins"/>
    <property type="match status" value="1"/>
</dbReference>
<dbReference type="Gene3D" id="4.10.1240.10">
    <property type="entry name" value="GPCR, family 2, extracellular hormone receptor domain"/>
    <property type="match status" value="1"/>
</dbReference>
<dbReference type="Pfam" id="PF01825">
    <property type="entry name" value="GPS"/>
    <property type="match status" value="1"/>
</dbReference>
<keyword evidence="7" id="KW-1015">Disulfide bond</keyword>
<gene>
    <name evidence="14" type="ORF">MCOR_31971</name>
</gene>
<evidence type="ECO:0000313" key="14">
    <source>
        <dbReference type="EMBL" id="CAC5397544.1"/>
    </source>
</evidence>
<feature type="transmembrane region" description="Helical" evidence="10">
    <location>
        <begin position="857"/>
        <end position="875"/>
    </location>
</feature>
<dbReference type="Gene3D" id="1.25.40.610">
    <property type="match status" value="1"/>
</dbReference>
<dbReference type="PROSITE" id="PS50227">
    <property type="entry name" value="G_PROTEIN_RECEP_F2_3"/>
    <property type="match status" value="1"/>
</dbReference>
<dbReference type="InterPro" id="IPR057244">
    <property type="entry name" value="GAIN_B"/>
</dbReference>
<dbReference type="PROSITE" id="PS50221">
    <property type="entry name" value="GAIN_B"/>
    <property type="match status" value="1"/>
</dbReference>
<keyword evidence="8" id="KW-0675">Receptor</keyword>
<dbReference type="PROSITE" id="PS50261">
    <property type="entry name" value="G_PROTEIN_RECEP_F2_4"/>
    <property type="match status" value="1"/>
</dbReference>
<evidence type="ECO:0000256" key="3">
    <source>
        <dbReference type="ARBA" id="ARBA00022692"/>
    </source>
</evidence>
<keyword evidence="4 10" id="KW-1133">Transmembrane helix</keyword>
<dbReference type="GO" id="GO:0007166">
    <property type="term" value="P:cell surface receptor signaling pathway"/>
    <property type="evidence" value="ECO:0007669"/>
    <property type="project" value="InterPro"/>
</dbReference>
<dbReference type="PANTHER" id="PTHR46670">
    <property type="entry name" value="ENDO/EXONUCLEASE/PHOSPHATASE DOMAIN-CONTAINING PROTEIN"/>
    <property type="match status" value="1"/>
</dbReference>
<dbReference type="SMART" id="SM00008">
    <property type="entry name" value="HormR"/>
    <property type="match status" value="1"/>
</dbReference>
<keyword evidence="3 10" id="KW-0812">Transmembrane</keyword>
<organism evidence="14 15">
    <name type="scientific">Mytilus coruscus</name>
    <name type="common">Sea mussel</name>
    <dbReference type="NCBI Taxonomy" id="42192"/>
    <lineage>
        <taxon>Eukaryota</taxon>
        <taxon>Metazoa</taxon>
        <taxon>Spiralia</taxon>
        <taxon>Lophotrochozoa</taxon>
        <taxon>Mollusca</taxon>
        <taxon>Bivalvia</taxon>
        <taxon>Autobranchia</taxon>
        <taxon>Pteriomorphia</taxon>
        <taxon>Mytilida</taxon>
        <taxon>Mytiloidea</taxon>
        <taxon>Mytilidae</taxon>
        <taxon>Mytilinae</taxon>
        <taxon>Mytilus</taxon>
    </lineage>
</organism>
<feature type="domain" description="GAIN-B" evidence="11">
    <location>
        <begin position="560"/>
        <end position="741"/>
    </location>
</feature>
<dbReference type="OrthoDB" id="10072198at2759"/>
<keyword evidence="15" id="KW-1185">Reference proteome</keyword>
<feature type="domain" description="G-protein coupled receptors family 2 profile 1" evidence="12">
    <location>
        <begin position="367"/>
        <end position="440"/>
    </location>
</feature>
<evidence type="ECO:0000256" key="4">
    <source>
        <dbReference type="ARBA" id="ARBA00022989"/>
    </source>
</evidence>
<dbReference type="Pfam" id="PF00002">
    <property type="entry name" value="7tm_2"/>
    <property type="match status" value="1"/>
</dbReference>
<dbReference type="InterPro" id="IPR000832">
    <property type="entry name" value="GPCR_2_secretin-like"/>
</dbReference>
<dbReference type="GO" id="GO:0005886">
    <property type="term" value="C:plasma membrane"/>
    <property type="evidence" value="ECO:0007669"/>
    <property type="project" value="UniProtKB-SubCell"/>
</dbReference>
<dbReference type="Pfam" id="PF02793">
    <property type="entry name" value="HRM"/>
    <property type="match status" value="1"/>
</dbReference>
<feature type="transmembrane region" description="Helical" evidence="10">
    <location>
        <begin position="821"/>
        <end position="845"/>
    </location>
</feature>
<dbReference type="GO" id="GO:0003824">
    <property type="term" value="F:catalytic activity"/>
    <property type="evidence" value="ECO:0007669"/>
    <property type="project" value="InterPro"/>
</dbReference>
<dbReference type="Gene3D" id="2.60.220.50">
    <property type="match status" value="1"/>
</dbReference>
<evidence type="ECO:0000313" key="15">
    <source>
        <dbReference type="Proteomes" id="UP000507470"/>
    </source>
</evidence>
<sequence length="1475" mass="167314">MSCYKAEAFNYIAQWITTLRFDYFDTVTMGRLICRNYTYNYCYYACMAEDYHILNGPVYDNCTCTSDEEYILSNLTLASHCYIPLGTDCSWYKDCFQRQFSCNDTRIGNALEFATTFCNLYLQNYENISNHGLQWINEVRKCLQFSILPNLRPWRSLSCTEVGKAVIDSHSLCYVQPHRQLLDVSICQLIASDYFQVFWTVRSTLGQSYHSTNRFIDTLFNTLKNCSESFYQNVTFGEDLRKFDLTVSYSKAALDRRRRSVLDDELTISLEIVENLATNLKWQAKGVLWFSQLNSNSSDHLSGDVHIELFLANRKTYDLNAVNITGSVDLDAVVDELRNSVQKDSLYGNTDDISFKVVSVKGCLDSKCETLSFKITTSQTDSSEICLMNVDRFNTKWDQTKVGTVIEMACTGNYTGTVSRFCGTGGQWEEPDNSQCTSVAIKNLQKQASMLQTSDNTAAIVNDILNELNNLTSEAEDLRSGDMVTSTAILKDISEHVAQNTAAVSGNQLETFGSLCNSLLDDKNSNNWNELKLKGPSSITGLVKSVTLYTKSYTNVIEREYNVVENKNIVIEVGKIRSEDLIVPVKSKISESWISDSPTEITLNKKNFDELNITGYSTVFYRNISKIFPDYFQQNGELSLINSSYDVNSFVADFSIEPTPERLDYPLIIKFQHISASDILLAIAGYSKPFCGFWDFEIQDTPNGAWSTEGSRVTESTNSYTICQYNHTTNFAILMSPVKTPDLHSLPLSIISTAGCIVSIFFLIFTIAVHFVLWRHVRSDRSKILMNLCVALILSYGLFLAGVTRTGNKVVCTGIAVGLHYIFLVDFALMLGEGIQVAIMVVIIFRSKSIIQWLLPLCWILPAVIVGISAGYRYTSYQDSLIRYRPDEDTHETFARDTSYLRKIPRIAISQIIDRISLISLNARSVKNKSTSICDFMLSNDADILALTETWLGTSTDKPVISEITPNGYSIHQISRKGKTGGGVATFSHFELLECDVVVKSHHFRLCVIYRTPPSRTNKLKNTTFFEEWSKFLDRLVIIPNELLITGDLNFHLDNVNASDTRKFNETLRDHGLVQHVQGPTHNKGHTLDVVITRDNSIIVQTSLSIKDPCLFDQNGNPSGDHLALFTSLKISKPPKQRHTVSYRKFSDIKTTDFIQDLSTTKIVQNREGSVENIVNLYNTELSSIIDRHAPLKSKNIIMRPNTEWYTDELRIAKRDRRKAERRMRKSNLTVHRQMFQDTCLKASKLLLKSKKDYFSTKISEIEHDQKQLHRLTNDLMGNRREVILPSHNDEKVLADKFCEFFVGKIIAIRDNLTAKNDAPNYNRDTMRADIKFEGEPLRSQRRNDQLTPVSNDELRKIILAAPTKSCELDPLPTKLLKPCVDHLLPSITDIVNTSLSEQCVPLSFKQAVVRPLLKKPSLDKEVLKNYRPVSNLPFISKTLEKVVDSPLENHMSSYSLHDSVQSAYRACHSTETAL</sequence>
<feature type="transmembrane region" description="Helical" evidence="10">
    <location>
        <begin position="746"/>
        <end position="772"/>
    </location>
</feature>
<evidence type="ECO:0000259" key="12">
    <source>
        <dbReference type="PROSITE" id="PS50227"/>
    </source>
</evidence>
<keyword evidence="9" id="KW-0807">Transducer</keyword>
<dbReference type="InterPro" id="IPR000203">
    <property type="entry name" value="GPS"/>
</dbReference>
<evidence type="ECO:0000259" key="11">
    <source>
        <dbReference type="PROSITE" id="PS50221"/>
    </source>
</evidence>
<dbReference type="Gene3D" id="3.60.10.10">
    <property type="entry name" value="Endonuclease/exonuclease/phosphatase"/>
    <property type="match status" value="1"/>
</dbReference>
<dbReference type="InterPro" id="IPR036445">
    <property type="entry name" value="GPCR_2_extracell_dom_sf"/>
</dbReference>
<evidence type="ECO:0000256" key="5">
    <source>
        <dbReference type="ARBA" id="ARBA00023040"/>
    </source>
</evidence>
<dbReference type="InterPro" id="IPR036691">
    <property type="entry name" value="Endo/exonu/phosph_ase_sf"/>
</dbReference>
<dbReference type="SUPFAM" id="SSF111418">
    <property type="entry name" value="Hormone receptor domain"/>
    <property type="match status" value="1"/>
</dbReference>
<dbReference type="InterPro" id="IPR017981">
    <property type="entry name" value="GPCR_2-like_7TM"/>
</dbReference>
<reference evidence="14 15" key="1">
    <citation type="submission" date="2020-06" db="EMBL/GenBank/DDBJ databases">
        <authorList>
            <person name="Li R."/>
            <person name="Bekaert M."/>
        </authorList>
    </citation>
    <scope>NUCLEOTIDE SEQUENCE [LARGE SCALE GENOMIC DNA]</scope>
    <source>
        <strain evidence="15">wild</strain>
    </source>
</reference>
<evidence type="ECO:0000256" key="7">
    <source>
        <dbReference type="ARBA" id="ARBA00023157"/>
    </source>
</evidence>
<evidence type="ECO:0000256" key="8">
    <source>
        <dbReference type="ARBA" id="ARBA00023170"/>
    </source>
</evidence>
<evidence type="ECO:0000259" key="13">
    <source>
        <dbReference type="PROSITE" id="PS50261"/>
    </source>
</evidence>
<proteinExistence type="predicted"/>
<dbReference type="InterPro" id="IPR005135">
    <property type="entry name" value="Endo/exonuclease/phosphatase"/>
</dbReference>
<dbReference type="Pfam" id="PF03372">
    <property type="entry name" value="Exo_endo_phos"/>
    <property type="match status" value="1"/>
</dbReference>
<evidence type="ECO:0000256" key="6">
    <source>
        <dbReference type="ARBA" id="ARBA00023136"/>
    </source>
</evidence>